<dbReference type="Pfam" id="PF08448">
    <property type="entry name" value="PAS_4"/>
    <property type="match status" value="1"/>
</dbReference>
<dbReference type="GO" id="GO:0003824">
    <property type="term" value="F:catalytic activity"/>
    <property type="evidence" value="ECO:0007669"/>
    <property type="project" value="UniProtKB-ARBA"/>
</dbReference>
<dbReference type="InterPro" id="IPR001633">
    <property type="entry name" value="EAL_dom"/>
</dbReference>
<feature type="domain" description="PAC" evidence="4">
    <location>
        <begin position="455"/>
        <end position="507"/>
    </location>
</feature>
<dbReference type="InterPro" id="IPR029787">
    <property type="entry name" value="Nucleotide_cyclase"/>
</dbReference>
<dbReference type="SMART" id="SM00267">
    <property type="entry name" value="GGDEF"/>
    <property type="match status" value="1"/>
</dbReference>
<evidence type="ECO:0000259" key="5">
    <source>
        <dbReference type="PROSITE" id="PS50883"/>
    </source>
</evidence>
<dbReference type="Pfam" id="PF13426">
    <property type="entry name" value="PAS_9"/>
    <property type="match status" value="1"/>
</dbReference>
<dbReference type="InterPro" id="IPR000700">
    <property type="entry name" value="PAS-assoc_C"/>
</dbReference>
<dbReference type="SMART" id="SM00091">
    <property type="entry name" value="PAS"/>
    <property type="match status" value="2"/>
</dbReference>
<dbReference type="InterPro" id="IPR035965">
    <property type="entry name" value="PAS-like_dom_sf"/>
</dbReference>
<feature type="transmembrane region" description="Helical" evidence="2">
    <location>
        <begin position="197"/>
        <end position="219"/>
    </location>
</feature>
<feature type="transmembrane region" description="Helical" evidence="2">
    <location>
        <begin position="101"/>
        <end position="118"/>
    </location>
</feature>
<dbReference type="FunFam" id="3.30.70.270:FF:000001">
    <property type="entry name" value="Diguanylate cyclase domain protein"/>
    <property type="match status" value="1"/>
</dbReference>
<dbReference type="InterPro" id="IPR033425">
    <property type="entry name" value="MASE3"/>
</dbReference>
<feature type="transmembrane region" description="Helical" evidence="2">
    <location>
        <begin position="170"/>
        <end position="190"/>
    </location>
</feature>
<dbReference type="Gene3D" id="3.30.450.20">
    <property type="entry name" value="PAS domain"/>
    <property type="match status" value="2"/>
</dbReference>
<dbReference type="InterPro" id="IPR043128">
    <property type="entry name" value="Rev_trsase/Diguanyl_cyclase"/>
</dbReference>
<dbReference type="Pfam" id="PF00990">
    <property type="entry name" value="GGDEF"/>
    <property type="match status" value="1"/>
</dbReference>
<evidence type="ECO:0000259" key="3">
    <source>
        <dbReference type="PROSITE" id="PS50112"/>
    </source>
</evidence>
<dbReference type="PROSITE" id="PS50113">
    <property type="entry name" value="PAC"/>
    <property type="match status" value="1"/>
</dbReference>
<dbReference type="Pfam" id="PF17159">
    <property type="entry name" value="MASE3"/>
    <property type="match status" value="1"/>
</dbReference>
<proteinExistence type="predicted"/>
<feature type="domain" description="PAS" evidence="3">
    <location>
        <begin position="375"/>
        <end position="439"/>
    </location>
</feature>
<dbReference type="CDD" id="cd01948">
    <property type="entry name" value="EAL"/>
    <property type="match status" value="1"/>
</dbReference>
<dbReference type="SUPFAM" id="SSF55073">
    <property type="entry name" value="Nucleotide cyclase"/>
    <property type="match status" value="1"/>
</dbReference>
<dbReference type="CDD" id="cd01949">
    <property type="entry name" value="GGDEF"/>
    <property type="match status" value="1"/>
</dbReference>
<feature type="transmembrane region" description="Helical" evidence="2">
    <location>
        <begin position="62"/>
        <end position="81"/>
    </location>
</feature>
<dbReference type="PROSITE" id="PS50883">
    <property type="entry name" value="EAL"/>
    <property type="match status" value="1"/>
</dbReference>
<feature type="transmembrane region" description="Helical" evidence="2">
    <location>
        <begin position="31"/>
        <end position="50"/>
    </location>
</feature>
<dbReference type="PANTHER" id="PTHR44757">
    <property type="entry name" value="DIGUANYLATE CYCLASE DGCP"/>
    <property type="match status" value="1"/>
</dbReference>
<dbReference type="InterPro" id="IPR001610">
    <property type="entry name" value="PAC"/>
</dbReference>
<evidence type="ECO:0000259" key="4">
    <source>
        <dbReference type="PROSITE" id="PS50113"/>
    </source>
</evidence>
<dbReference type="SUPFAM" id="SSF55785">
    <property type="entry name" value="PYP-like sensor domain (PAS domain)"/>
    <property type="match status" value="2"/>
</dbReference>
<dbReference type="InterPro" id="IPR052155">
    <property type="entry name" value="Biofilm_reg_signaling"/>
</dbReference>
<feature type="domain" description="PAS" evidence="3">
    <location>
        <begin position="260"/>
        <end position="330"/>
    </location>
</feature>
<feature type="domain" description="GGDEF" evidence="6">
    <location>
        <begin position="539"/>
        <end position="677"/>
    </location>
</feature>
<keyword evidence="2" id="KW-0812">Transmembrane</keyword>
<keyword evidence="2" id="KW-0472">Membrane</keyword>
<keyword evidence="2" id="KW-1133">Transmembrane helix</keyword>
<dbReference type="SMART" id="SM00052">
    <property type="entry name" value="EAL"/>
    <property type="match status" value="1"/>
</dbReference>
<dbReference type="PROSITE" id="PS50112">
    <property type="entry name" value="PAS"/>
    <property type="match status" value="2"/>
</dbReference>
<evidence type="ECO:0000256" key="2">
    <source>
        <dbReference type="SAM" id="Phobius"/>
    </source>
</evidence>
<evidence type="ECO:0000256" key="1">
    <source>
        <dbReference type="ARBA" id="ARBA00001946"/>
    </source>
</evidence>
<evidence type="ECO:0000313" key="8">
    <source>
        <dbReference type="Proteomes" id="UP000012046"/>
    </source>
</evidence>
<evidence type="ECO:0000259" key="6">
    <source>
        <dbReference type="PROSITE" id="PS50887"/>
    </source>
</evidence>
<dbReference type="InterPro" id="IPR000014">
    <property type="entry name" value="PAS"/>
</dbReference>
<dbReference type="Gene3D" id="3.30.70.270">
    <property type="match status" value="1"/>
</dbReference>
<feature type="domain" description="EAL" evidence="5">
    <location>
        <begin position="686"/>
        <end position="936"/>
    </location>
</feature>
<accession>H3ZEJ5</accession>
<reference evidence="7 8" key="1">
    <citation type="journal article" date="2012" name="J. Bacteriol.">
        <title>Genome Sequence of Extracellular-Protease-Producing Alishewanella jeotgali Isolated from Traditional Korean Fermented Seafood.</title>
        <authorList>
            <person name="Jung J."/>
            <person name="Chun J."/>
            <person name="Park W."/>
        </authorList>
    </citation>
    <scope>NUCLEOTIDE SEQUENCE [LARGE SCALE GENOMIC DNA]</scope>
    <source>
        <strain evidence="7 8">KCTC 22429</strain>
    </source>
</reference>
<dbReference type="Gene3D" id="3.20.20.450">
    <property type="entry name" value="EAL domain"/>
    <property type="match status" value="1"/>
</dbReference>
<organism evidence="7 8">
    <name type="scientific">Alishewanella jeotgali KCTC 22429</name>
    <dbReference type="NCBI Taxonomy" id="1129374"/>
    <lineage>
        <taxon>Bacteria</taxon>
        <taxon>Pseudomonadati</taxon>
        <taxon>Pseudomonadota</taxon>
        <taxon>Gammaproteobacteria</taxon>
        <taxon>Alteromonadales</taxon>
        <taxon>Alteromonadaceae</taxon>
        <taxon>Alishewanella</taxon>
    </lineage>
</organism>
<evidence type="ECO:0000313" key="7">
    <source>
        <dbReference type="EMBL" id="EHR40958.1"/>
    </source>
</evidence>
<comment type="caution">
    <text evidence="7">The sequence shown here is derived from an EMBL/GenBank/DDBJ whole genome shotgun (WGS) entry which is preliminary data.</text>
</comment>
<name>H3ZEJ5_9ALTE</name>
<dbReference type="PROSITE" id="PS50887">
    <property type="entry name" value="GGDEF"/>
    <property type="match status" value="1"/>
</dbReference>
<dbReference type="SMART" id="SM00086">
    <property type="entry name" value="PAC"/>
    <property type="match status" value="1"/>
</dbReference>
<dbReference type="InterPro" id="IPR013656">
    <property type="entry name" value="PAS_4"/>
</dbReference>
<dbReference type="CDD" id="cd00130">
    <property type="entry name" value="PAS"/>
    <property type="match status" value="1"/>
</dbReference>
<gene>
    <name evidence="7" type="ORF">AJE_08897</name>
</gene>
<feature type="transmembrane region" description="Helical" evidence="2">
    <location>
        <begin position="130"/>
        <end position="150"/>
    </location>
</feature>
<dbReference type="PATRIC" id="fig|1129374.4.peg.1778"/>
<dbReference type="eggNOG" id="COG5001">
    <property type="taxonomic scope" value="Bacteria"/>
</dbReference>
<dbReference type="AlphaFoldDB" id="H3ZEJ5"/>
<sequence length="945" mass="106938">MFLLALTALTFGPLWLQPTLPSIASHYYLPLHTTLEIIAVTISALIFTVVREQARYQLSRRSVVLAAAFFAVFWLDLAHLLSFEGMPAYFTANSPAKAINFWLAARLVVACALLYVLLPQADKAARRFQLWLAISGSALLVLACHLWFIGYPESVPATYQPGAGLTPFKILVEYLVIAICLLCLGFIWHFRHQPRPYHAPALIAALITTILSEFFFTLYQNTNDLYNLSGHLLKVLSYLFLYRALVYENLAEPFRKLSLSSAELTATLNAVPDLLFDVDLNGRFYQAHTGQNQQLLFQPEHFLGKTMAEVLPESAASAGQQAIREAWNNKGLSSPKQYTLDLNGEIQWFQVIASLKPASRDSVLPRFVLAARNITEQKLAQATEQLNALAFHTREAIMITDAQRRIVRVNPAFTEITGYSEQDVCGKTPAILRSGLHDEQFYQQMWQQLYQQGVWSGELYNKRKNGEIYPEQIIINAITGSNGEISHYIACFNDISASKSDQQRIYKLAYYDPLTQLPNRRLLLERITDIQHEADRNGFYAALLFIDLDHFKRLNDTLGHSYGDELLQQLSTRLQHSLRQTDTLARPGGDEFILLAPTYKATIEEAAADAQQLAAKLLTQIREPFLLKNRQYQITASIGIVLFNSSNKTTDELMSSADLAMYHSKEQGRNQLYFFEPGMQQRSLLRQQLESEMHLALSQQQFKLFFQPKVNNKGKLTGYEALLRWLHPERGMISPEQFIPVAETSGFITVLGQWILAEACNALKHLTDPQLTIAINVSKRQLQTPDFVAQTLLQIKTAGVKASRLEFEITESMLMTDVEQTRHKLQQLNQQGIRFALDDFGTGYSSLAFLKNVPIQVLKIDRSFVRDFLSDQTDYAIVDTIISMAKTLKLTVVAEGVETTEQFKMLSWLKCDLFQGFLFGKPAPGFCQPQPIEQLLTLPIADHPI</sequence>
<protein>
    <submittedName>
        <fullName evidence="7">Diguanylate cyclase/phosphodiesterase with PAS/PAC sensor(S)</fullName>
    </submittedName>
</protein>
<dbReference type="STRING" id="1129374.AJE_08897"/>
<dbReference type="Pfam" id="PF00563">
    <property type="entry name" value="EAL"/>
    <property type="match status" value="1"/>
</dbReference>
<dbReference type="NCBIfam" id="TIGR00229">
    <property type="entry name" value="sensory_box"/>
    <property type="match status" value="1"/>
</dbReference>
<dbReference type="Proteomes" id="UP000012046">
    <property type="component" value="Unassembled WGS sequence"/>
</dbReference>
<comment type="cofactor">
    <cofactor evidence="1">
        <name>Mg(2+)</name>
        <dbReference type="ChEBI" id="CHEBI:18420"/>
    </cofactor>
</comment>
<dbReference type="InterPro" id="IPR035919">
    <property type="entry name" value="EAL_sf"/>
</dbReference>
<dbReference type="SUPFAM" id="SSF141868">
    <property type="entry name" value="EAL domain-like"/>
    <property type="match status" value="1"/>
</dbReference>
<dbReference type="InterPro" id="IPR000160">
    <property type="entry name" value="GGDEF_dom"/>
</dbReference>
<dbReference type="NCBIfam" id="TIGR00254">
    <property type="entry name" value="GGDEF"/>
    <property type="match status" value="1"/>
</dbReference>
<dbReference type="EMBL" id="AHTH01000023">
    <property type="protein sequence ID" value="EHR40958.1"/>
    <property type="molecule type" value="Genomic_DNA"/>
</dbReference>
<keyword evidence="8" id="KW-1185">Reference proteome</keyword>
<dbReference type="PANTHER" id="PTHR44757:SF2">
    <property type="entry name" value="BIOFILM ARCHITECTURE MAINTENANCE PROTEIN MBAA"/>
    <property type="match status" value="1"/>
</dbReference>